<dbReference type="InterPro" id="IPR051749">
    <property type="entry name" value="PINc/VapC_TA_RNase"/>
</dbReference>
<evidence type="ECO:0000256" key="5">
    <source>
        <dbReference type="ARBA" id="ARBA00022842"/>
    </source>
</evidence>
<evidence type="ECO:0000259" key="6">
    <source>
        <dbReference type="Pfam" id="PF01850"/>
    </source>
</evidence>
<sequence length="133" mass="15182">MIYCLDTDIIIEYFRGNEAVKNKIENLGENDSIGLTWLSVYEFFKGICASGKLDEEDFLRRMVNSAIMMEETYESSKMGGEIYASLKKSGNLLNDADILIASIVKEHGAVLITNNEEHFKRIYGLKNENWLKT</sequence>
<evidence type="ECO:0000256" key="4">
    <source>
        <dbReference type="ARBA" id="ARBA00022801"/>
    </source>
</evidence>
<evidence type="ECO:0000256" key="1">
    <source>
        <dbReference type="ARBA" id="ARBA00022649"/>
    </source>
</evidence>
<keyword evidence="5" id="KW-0460">Magnesium</keyword>
<proteinExistence type="predicted"/>
<reference evidence="7 8" key="1">
    <citation type="submission" date="2016-07" db="EMBL/GenBank/DDBJ databases">
        <title>Draft genome of Scalindua rubra, obtained from a brine-seawater interface in the Red Sea, sheds light on salt adaptation in anammox bacteria.</title>
        <authorList>
            <person name="Speth D.R."/>
            <person name="Lagkouvardos I."/>
            <person name="Wang Y."/>
            <person name="Qian P.-Y."/>
            <person name="Dutilh B.E."/>
            <person name="Jetten M.S."/>
        </authorList>
    </citation>
    <scope>NUCLEOTIDE SEQUENCE [LARGE SCALE GENOMIC DNA]</scope>
    <source>
        <strain evidence="7">BSI-1</strain>
    </source>
</reference>
<dbReference type="Gene3D" id="3.40.50.1010">
    <property type="entry name" value="5'-nuclease"/>
    <property type="match status" value="1"/>
</dbReference>
<evidence type="ECO:0000256" key="3">
    <source>
        <dbReference type="ARBA" id="ARBA00022723"/>
    </source>
</evidence>
<keyword evidence="3" id="KW-0479">Metal-binding</keyword>
<dbReference type="AlphaFoldDB" id="A0A1E3X539"/>
<organism evidence="7 8">
    <name type="scientific">Candidatus Scalindua rubra</name>
    <dbReference type="NCBI Taxonomy" id="1872076"/>
    <lineage>
        <taxon>Bacteria</taxon>
        <taxon>Pseudomonadati</taxon>
        <taxon>Planctomycetota</taxon>
        <taxon>Candidatus Brocadiia</taxon>
        <taxon>Candidatus Brocadiales</taxon>
        <taxon>Candidatus Scalinduaceae</taxon>
        <taxon>Candidatus Scalindua</taxon>
    </lineage>
</organism>
<dbReference type="PANTHER" id="PTHR42740">
    <property type="entry name" value="RIBONUCLEASE VAPC3"/>
    <property type="match status" value="1"/>
</dbReference>
<gene>
    <name evidence="7" type="ORF">SCARUB_04215</name>
</gene>
<comment type="caution">
    <text evidence="7">The sequence shown here is derived from an EMBL/GenBank/DDBJ whole genome shotgun (WGS) entry which is preliminary data.</text>
</comment>
<dbReference type="SUPFAM" id="SSF88723">
    <property type="entry name" value="PIN domain-like"/>
    <property type="match status" value="1"/>
</dbReference>
<protein>
    <recommendedName>
        <fullName evidence="6">PIN domain-containing protein</fullName>
    </recommendedName>
</protein>
<dbReference type="InterPro" id="IPR002716">
    <property type="entry name" value="PIN_dom"/>
</dbReference>
<dbReference type="GO" id="GO:0016787">
    <property type="term" value="F:hydrolase activity"/>
    <property type="evidence" value="ECO:0007669"/>
    <property type="project" value="UniProtKB-KW"/>
</dbReference>
<evidence type="ECO:0000256" key="2">
    <source>
        <dbReference type="ARBA" id="ARBA00022722"/>
    </source>
</evidence>
<dbReference type="GO" id="GO:0004540">
    <property type="term" value="F:RNA nuclease activity"/>
    <property type="evidence" value="ECO:0007669"/>
    <property type="project" value="TreeGrafter"/>
</dbReference>
<dbReference type="Proteomes" id="UP000094056">
    <property type="component" value="Unassembled WGS sequence"/>
</dbReference>
<dbReference type="EMBL" id="MAYW01000190">
    <property type="protein sequence ID" value="ODS30672.1"/>
    <property type="molecule type" value="Genomic_DNA"/>
</dbReference>
<keyword evidence="2" id="KW-0540">Nuclease</keyword>
<evidence type="ECO:0000313" key="7">
    <source>
        <dbReference type="EMBL" id="ODS30672.1"/>
    </source>
</evidence>
<dbReference type="PANTHER" id="PTHR42740:SF1">
    <property type="entry name" value="RIBONUCLEASE VAPC3"/>
    <property type="match status" value="1"/>
</dbReference>
<dbReference type="InterPro" id="IPR029060">
    <property type="entry name" value="PIN-like_dom_sf"/>
</dbReference>
<dbReference type="Pfam" id="PF01850">
    <property type="entry name" value="PIN"/>
    <property type="match status" value="1"/>
</dbReference>
<keyword evidence="4" id="KW-0378">Hydrolase</keyword>
<name>A0A1E3X539_9BACT</name>
<evidence type="ECO:0000313" key="8">
    <source>
        <dbReference type="Proteomes" id="UP000094056"/>
    </source>
</evidence>
<dbReference type="GO" id="GO:0046872">
    <property type="term" value="F:metal ion binding"/>
    <property type="evidence" value="ECO:0007669"/>
    <property type="project" value="UniProtKB-KW"/>
</dbReference>
<feature type="domain" description="PIN" evidence="6">
    <location>
        <begin position="3"/>
        <end position="124"/>
    </location>
</feature>
<keyword evidence="1" id="KW-1277">Toxin-antitoxin system</keyword>
<accession>A0A1E3X539</accession>